<dbReference type="GO" id="GO:0005634">
    <property type="term" value="C:nucleus"/>
    <property type="evidence" value="ECO:0007669"/>
    <property type="project" value="TreeGrafter"/>
</dbReference>
<evidence type="ECO:0000313" key="9">
    <source>
        <dbReference type="Proteomes" id="UP000243515"/>
    </source>
</evidence>
<keyword evidence="4" id="KW-0804">Transcription</keyword>
<keyword evidence="1" id="KW-0479">Metal-binding</keyword>
<evidence type="ECO:0000256" key="1">
    <source>
        <dbReference type="ARBA" id="ARBA00022723"/>
    </source>
</evidence>
<evidence type="ECO:0000313" key="8">
    <source>
        <dbReference type="EMBL" id="OXV08013.1"/>
    </source>
</evidence>
<evidence type="ECO:0000256" key="6">
    <source>
        <dbReference type="SAM" id="MobiDB-lite"/>
    </source>
</evidence>
<dbReference type="OrthoDB" id="2264294at2759"/>
<comment type="caution">
    <text evidence="8">The sequence shown here is derived from an EMBL/GenBank/DDBJ whole genome shotgun (WGS) entry which is preliminary data.</text>
</comment>
<keyword evidence="2" id="KW-0805">Transcription regulation</keyword>
<dbReference type="Pfam" id="PF04082">
    <property type="entry name" value="Fungal_trans"/>
    <property type="match status" value="1"/>
</dbReference>
<feature type="compositionally biased region" description="Low complexity" evidence="6">
    <location>
        <begin position="61"/>
        <end position="96"/>
    </location>
</feature>
<name>A0A232LV35_9EURO</name>
<evidence type="ECO:0000256" key="5">
    <source>
        <dbReference type="ARBA" id="ARBA00023242"/>
    </source>
</evidence>
<dbReference type="GO" id="GO:0008270">
    <property type="term" value="F:zinc ion binding"/>
    <property type="evidence" value="ECO:0007669"/>
    <property type="project" value="InterPro"/>
</dbReference>
<evidence type="ECO:0000256" key="2">
    <source>
        <dbReference type="ARBA" id="ARBA00023015"/>
    </source>
</evidence>
<proteinExistence type="predicted"/>
<protein>
    <recommendedName>
        <fullName evidence="7">Xylanolytic transcriptional activator regulatory domain-containing protein</fullName>
    </recommendedName>
</protein>
<dbReference type="CDD" id="cd12148">
    <property type="entry name" value="fungal_TF_MHR"/>
    <property type="match status" value="1"/>
</dbReference>
<dbReference type="GO" id="GO:0003677">
    <property type="term" value="F:DNA binding"/>
    <property type="evidence" value="ECO:0007669"/>
    <property type="project" value="UniProtKB-KW"/>
</dbReference>
<feature type="domain" description="Xylanolytic transcriptional activator regulatory" evidence="7">
    <location>
        <begin position="273"/>
        <end position="484"/>
    </location>
</feature>
<dbReference type="GO" id="GO:0006351">
    <property type="term" value="P:DNA-templated transcription"/>
    <property type="evidence" value="ECO:0007669"/>
    <property type="project" value="InterPro"/>
</dbReference>
<dbReference type="CDD" id="cd00067">
    <property type="entry name" value="GAL4"/>
    <property type="match status" value="1"/>
</dbReference>
<keyword evidence="3" id="KW-0238">DNA-binding</keyword>
<dbReference type="InterPro" id="IPR007219">
    <property type="entry name" value="XnlR_reg_dom"/>
</dbReference>
<dbReference type="EMBL" id="NPHW01004371">
    <property type="protein sequence ID" value="OXV08013.1"/>
    <property type="molecule type" value="Genomic_DNA"/>
</dbReference>
<dbReference type="InterPro" id="IPR036864">
    <property type="entry name" value="Zn2-C6_fun-type_DNA-bd_sf"/>
</dbReference>
<dbReference type="PANTHER" id="PTHR31668">
    <property type="entry name" value="GLUCOSE TRANSPORT TRANSCRIPTION REGULATOR RGT1-RELATED-RELATED"/>
    <property type="match status" value="1"/>
</dbReference>
<reference evidence="8 9" key="1">
    <citation type="journal article" date="2015" name="Environ. Microbiol.">
        <title>Metagenome sequence of Elaphomyces granulatus from sporocarp tissue reveals Ascomycota ectomycorrhizal fingerprints of genome expansion and a Proteobacteria-rich microbiome.</title>
        <authorList>
            <person name="Quandt C.A."/>
            <person name="Kohler A."/>
            <person name="Hesse C.N."/>
            <person name="Sharpton T.J."/>
            <person name="Martin F."/>
            <person name="Spatafora J.W."/>
        </authorList>
    </citation>
    <scope>NUCLEOTIDE SEQUENCE [LARGE SCALE GENOMIC DNA]</scope>
    <source>
        <strain evidence="8 9">OSC145934</strain>
    </source>
</reference>
<evidence type="ECO:0000256" key="3">
    <source>
        <dbReference type="ARBA" id="ARBA00023125"/>
    </source>
</evidence>
<accession>A0A232LV35</accession>
<dbReference type="AlphaFoldDB" id="A0A232LV35"/>
<keyword evidence="5" id="KW-0539">Nucleus</keyword>
<evidence type="ECO:0000256" key="4">
    <source>
        <dbReference type="ARBA" id="ARBA00023163"/>
    </source>
</evidence>
<organism evidence="8 9">
    <name type="scientific">Elaphomyces granulatus</name>
    <dbReference type="NCBI Taxonomy" id="519963"/>
    <lineage>
        <taxon>Eukaryota</taxon>
        <taxon>Fungi</taxon>
        <taxon>Dikarya</taxon>
        <taxon>Ascomycota</taxon>
        <taxon>Pezizomycotina</taxon>
        <taxon>Eurotiomycetes</taxon>
        <taxon>Eurotiomycetidae</taxon>
        <taxon>Eurotiales</taxon>
        <taxon>Elaphomycetaceae</taxon>
        <taxon>Elaphomyces</taxon>
    </lineage>
</organism>
<dbReference type="Proteomes" id="UP000243515">
    <property type="component" value="Unassembled WGS sequence"/>
</dbReference>
<feature type="region of interest" description="Disordered" evidence="6">
    <location>
        <begin position="59"/>
        <end position="97"/>
    </location>
</feature>
<gene>
    <name evidence="8" type="ORF">Egran_04225</name>
</gene>
<feature type="region of interest" description="Disordered" evidence="6">
    <location>
        <begin position="132"/>
        <end position="168"/>
    </location>
</feature>
<keyword evidence="9" id="KW-1185">Reference proteome</keyword>
<dbReference type="InterPro" id="IPR001138">
    <property type="entry name" value="Zn2Cys6_DnaBD"/>
</dbReference>
<dbReference type="SUPFAM" id="SSF57701">
    <property type="entry name" value="Zn2/Cys6 DNA-binding domain"/>
    <property type="match status" value="1"/>
</dbReference>
<evidence type="ECO:0000259" key="7">
    <source>
        <dbReference type="Pfam" id="PF04082"/>
    </source>
</evidence>
<sequence>MAAVISFQPSSAAAAANAAAAAVIQKSRASVIPAQHQQNQGQHQQHQHQHQLLRPGAPQMVAAASTSASISDASSSSTTVTSLSTLSRGSSRDGSSCDACLRRKSRCAINESIKKCYSCEFHRQECTFTMANSSSNPIHSNPVDLQPRKRKLDETTDGQPIKRFSRDTSCSPVLGAKEMSQAQSNATETASPKLACQSSQHIGLTTEFETALLEHLPLDANDESLLVTARVRKLGDDGTFMWLVDDNSSGDSQCVTLDAVEDLVAPYGSTLVEKFFQHIHPVFPILTEDTFHQSYRTRKGLSPLLLSAVYLLALKFLDINSASQTVRVPDASRLESTAMKLLTESLPRAHLPTIQAGLLLMQKSSLSTPALNAQLVTAGFELGLHQDCSNWKIGLAERGLRKRLAWALYLQDKWASLVHGRPSHISAANWTVRDLVDEDFIAAFPAIKQEECSMASHGPLVFCHQVVLAAILSDILESFYTLKATEMFNASGNNQTRLILEKAKPVQIRLKEFFANLPPQLKMDLETPSPNETACNGALHLAYFATEITLHRCIVRSLQPETADNYLSHICRSAAKTRLISAMDFVNRLRPPHLKAFWPAPSRTNFALIGSFGILLQVTAPTAEEAEFYHLRLGEYRWTLSASVKNAEFLHFAIDSLDLAMGLVTNVPEKPGIEELMAGSSRAASCRAWPISLMDEREDAILDAQPMLDAARVGSSVVSSLASPATSVSSGDSIQDVYIPTI</sequence>
<dbReference type="GO" id="GO:0000981">
    <property type="term" value="F:DNA-binding transcription factor activity, RNA polymerase II-specific"/>
    <property type="evidence" value="ECO:0007669"/>
    <property type="project" value="InterPro"/>
</dbReference>
<dbReference type="PANTHER" id="PTHR31668:SF4">
    <property type="entry name" value="TRANSCRIPTIONAL ACTIVATOR PROTEIN DAL81"/>
    <property type="match status" value="1"/>
</dbReference>
<dbReference type="InterPro" id="IPR050797">
    <property type="entry name" value="Carb_Metab_Trans_Reg"/>
</dbReference>
<dbReference type="GO" id="GO:0001080">
    <property type="term" value="P:nitrogen catabolite activation of transcription from RNA polymerase II promoter"/>
    <property type="evidence" value="ECO:0007669"/>
    <property type="project" value="TreeGrafter"/>
</dbReference>